<name>I4D3N1_DESAJ</name>
<accession>I4D3N1</accession>
<keyword evidence="2" id="KW-1185">Reference proteome</keyword>
<organism evidence="1 2">
    <name type="scientific">Desulfosporosinus acidiphilus (strain DSM 22704 / JCM 16185 / SJ4)</name>
    <dbReference type="NCBI Taxonomy" id="646529"/>
    <lineage>
        <taxon>Bacteria</taxon>
        <taxon>Bacillati</taxon>
        <taxon>Bacillota</taxon>
        <taxon>Clostridia</taxon>
        <taxon>Eubacteriales</taxon>
        <taxon>Desulfitobacteriaceae</taxon>
        <taxon>Desulfosporosinus</taxon>
    </lineage>
</organism>
<proteinExistence type="predicted"/>
<evidence type="ECO:0000313" key="2">
    <source>
        <dbReference type="Proteomes" id="UP000002892"/>
    </source>
</evidence>
<dbReference type="KEGG" id="dai:Desaci_1382"/>
<dbReference type="AlphaFoldDB" id="I4D3N1"/>
<reference evidence="1 2" key="1">
    <citation type="journal article" date="2012" name="J. Bacteriol.">
        <title>Complete genome sequences of Desulfosporosinus orientis DSM765T, Desulfosporosinus youngiae DSM17734T, Desulfosporosinus meridiei DSM13257T, and Desulfosporosinus acidiphilus DSM22704T.</title>
        <authorList>
            <person name="Pester M."/>
            <person name="Brambilla E."/>
            <person name="Alazard D."/>
            <person name="Rattei T."/>
            <person name="Weinmaier T."/>
            <person name="Han J."/>
            <person name="Lucas S."/>
            <person name="Lapidus A."/>
            <person name="Cheng J.F."/>
            <person name="Goodwin L."/>
            <person name="Pitluck S."/>
            <person name="Peters L."/>
            <person name="Ovchinnikova G."/>
            <person name="Teshima H."/>
            <person name="Detter J.C."/>
            <person name="Han C.S."/>
            <person name="Tapia R."/>
            <person name="Land M.L."/>
            <person name="Hauser L."/>
            <person name="Kyrpides N.C."/>
            <person name="Ivanova N.N."/>
            <person name="Pagani I."/>
            <person name="Huntmann M."/>
            <person name="Wei C.L."/>
            <person name="Davenport K.W."/>
            <person name="Daligault H."/>
            <person name="Chain P.S."/>
            <person name="Chen A."/>
            <person name="Mavromatis K."/>
            <person name="Markowitz V."/>
            <person name="Szeto E."/>
            <person name="Mikhailova N."/>
            <person name="Pati A."/>
            <person name="Wagner M."/>
            <person name="Woyke T."/>
            <person name="Ollivier B."/>
            <person name="Klenk H.P."/>
            <person name="Spring S."/>
            <person name="Loy A."/>
        </authorList>
    </citation>
    <scope>NUCLEOTIDE SEQUENCE [LARGE SCALE GENOMIC DNA]</scope>
    <source>
        <strain evidence="2">DSM 22704 / JCM 16185 / SJ4</strain>
    </source>
</reference>
<dbReference type="STRING" id="646529.Desaci_1382"/>
<protein>
    <submittedName>
        <fullName evidence="1">Uncharacterized protein</fullName>
    </submittedName>
</protein>
<sequence length="68" mass="7483">MGKKAKARYTNVMLPVKQQQCVHCQSRAVRSIGASHYFCADCCMEFTICGDNVTMYTISADGGLSRIS</sequence>
<evidence type="ECO:0000313" key="1">
    <source>
        <dbReference type="EMBL" id="AFM40405.1"/>
    </source>
</evidence>
<dbReference type="HOGENOM" id="CLU_2787017_0_0_9"/>
<dbReference type="Proteomes" id="UP000002892">
    <property type="component" value="Chromosome"/>
</dbReference>
<dbReference type="EMBL" id="CP003639">
    <property type="protein sequence ID" value="AFM40405.1"/>
    <property type="molecule type" value="Genomic_DNA"/>
</dbReference>
<gene>
    <name evidence="1" type="ordered locus">Desaci_1382</name>
</gene>